<dbReference type="Proteomes" id="UP000625711">
    <property type="component" value="Unassembled WGS sequence"/>
</dbReference>
<evidence type="ECO:0000313" key="2">
    <source>
        <dbReference type="Proteomes" id="UP000625711"/>
    </source>
</evidence>
<comment type="caution">
    <text evidence="1">The sequence shown here is derived from an EMBL/GenBank/DDBJ whole genome shotgun (WGS) entry which is preliminary data.</text>
</comment>
<proteinExistence type="predicted"/>
<sequence length="87" mass="10039">MVFRWHSAAPGVDSGRVEGAPCRSRRNKLGVGEFGKCFKTFDYRTGTGCFLEFRNERSPLVNETKQKCVRDVFVRRIILNDRRNTTP</sequence>
<protein>
    <submittedName>
        <fullName evidence="1">Uncharacterized protein</fullName>
    </submittedName>
</protein>
<keyword evidence="2" id="KW-1185">Reference proteome</keyword>
<organism evidence="1 2">
    <name type="scientific">Rhynchophorus ferrugineus</name>
    <name type="common">Red palm weevil</name>
    <name type="synonym">Curculio ferrugineus</name>
    <dbReference type="NCBI Taxonomy" id="354439"/>
    <lineage>
        <taxon>Eukaryota</taxon>
        <taxon>Metazoa</taxon>
        <taxon>Ecdysozoa</taxon>
        <taxon>Arthropoda</taxon>
        <taxon>Hexapoda</taxon>
        <taxon>Insecta</taxon>
        <taxon>Pterygota</taxon>
        <taxon>Neoptera</taxon>
        <taxon>Endopterygota</taxon>
        <taxon>Coleoptera</taxon>
        <taxon>Polyphaga</taxon>
        <taxon>Cucujiformia</taxon>
        <taxon>Curculionidae</taxon>
        <taxon>Dryophthorinae</taxon>
        <taxon>Rhynchophorus</taxon>
    </lineage>
</organism>
<reference evidence="1" key="1">
    <citation type="submission" date="2020-08" db="EMBL/GenBank/DDBJ databases">
        <title>Genome sequencing and assembly of the red palm weevil Rhynchophorus ferrugineus.</title>
        <authorList>
            <person name="Dias G.B."/>
            <person name="Bergman C.M."/>
            <person name="Manee M."/>
        </authorList>
    </citation>
    <scope>NUCLEOTIDE SEQUENCE</scope>
    <source>
        <strain evidence="1">AA-2017</strain>
        <tissue evidence="1">Whole larva</tissue>
    </source>
</reference>
<gene>
    <name evidence="1" type="ORF">GWI33_009401</name>
</gene>
<dbReference type="AlphaFoldDB" id="A0A834IDL1"/>
<name>A0A834IDL1_RHYFE</name>
<accession>A0A834IDL1</accession>
<dbReference type="EMBL" id="JAACXV010003914">
    <property type="protein sequence ID" value="KAF7277147.1"/>
    <property type="molecule type" value="Genomic_DNA"/>
</dbReference>
<evidence type="ECO:0000313" key="1">
    <source>
        <dbReference type="EMBL" id="KAF7277147.1"/>
    </source>
</evidence>